<dbReference type="PROSITE" id="PS51201">
    <property type="entry name" value="RCK_N"/>
    <property type="match status" value="1"/>
</dbReference>
<keyword evidence="2" id="KW-0812">Transmembrane</keyword>
<name>A0ABS1HL63_9BACT</name>
<dbReference type="Pfam" id="PF02254">
    <property type="entry name" value="TrkA_N"/>
    <property type="match status" value="1"/>
</dbReference>
<accession>A0ABS1HL63</accession>
<dbReference type="Gene3D" id="3.40.50.720">
    <property type="entry name" value="NAD(P)-binding Rossmann-like Domain"/>
    <property type="match status" value="1"/>
</dbReference>
<keyword evidence="2" id="KW-1133">Transmembrane helix</keyword>
<feature type="transmembrane region" description="Helical" evidence="2">
    <location>
        <begin position="70"/>
        <end position="95"/>
    </location>
</feature>
<dbReference type="InterPro" id="IPR003148">
    <property type="entry name" value="RCK_N"/>
</dbReference>
<reference evidence="5 6" key="1">
    <citation type="submission" date="2021-01" db="EMBL/GenBank/DDBJ databases">
        <title>Carboxyliciviraga sp.nov., isolated from coastal sediments.</title>
        <authorList>
            <person name="Lu D."/>
            <person name="Zhang T."/>
        </authorList>
    </citation>
    <scope>NUCLEOTIDE SEQUENCE [LARGE SCALE GENOMIC DNA]</scope>
    <source>
        <strain evidence="5 6">N1Y132</strain>
    </source>
</reference>
<dbReference type="Pfam" id="PF02080">
    <property type="entry name" value="TrkA_C"/>
    <property type="match status" value="1"/>
</dbReference>
<feature type="transmembrane region" description="Helical" evidence="2">
    <location>
        <begin position="42"/>
        <end position="58"/>
    </location>
</feature>
<dbReference type="Gene3D" id="1.10.287.70">
    <property type="match status" value="1"/>
</dbReference>
<dbReference type="InterPro" id="IPR036721">
    <property type="entry name" value="RCK_C_sf"/>
</dbReference>
<evidence type="ECO:0000256" key="2">
    <source>
        <dbReference type="SAM" id="Phobius"/>
    </source>
</evidence>
<sequence length="355" mass="39326">MQNVENTVYHDTIKALLTAGGLLVLTIAIGSGGFMLIEGYRFVDAVYMTVITMATVGFREVVPLTDPGKIFTVFLIIFSLGIFGYVITQVTRIIFEGVLHQSYKAYQLRKKIVKLEDHVIVCGFGRNGYQACVELAEHGEQFVIVEKRDHVVTRIVENPELLYVQGDASSEEVLDAAQIRKARALITALPNDADNMFVVLTAAEMNPALKIISRASDFRSDTKLRRAGATNVIMPDRIGGQRMAKLVTQPDVVEFIEYILLQRSKDVQLMEIDCNKLAVENNKKTIRELRLREKSGANLVGIKTGEGAYLFNPSPDIEITPADKLFVLGSPNQIEQFEQILSGSEHSVNSTSSIG</sequence>
<dbReference type="Proteomes" id="UP000605676">
    <property type="component" value="Unassembled WGS sequence"/>
</dbReference>
<dbReference type="InterPro" id="IPR050721">
    <property type="entry name" value="Trk_Ktr_HKT_K-transport"/>
</dbReference>
<comment type="subcellular location">
    <subcellularLocation>
        <location evidence="1">Cell membrane</location>
        <topology evidence="1">Multi-pass membrane protein</topology>
    </subcellularLocation>
</comment>
<dbReference type="PANTHER" id="PTHR43833">
    <property type="entry name" value="POTASSIUM CHANNEL PROTEIN 2-RELATED-RELATED"/>
    <property type="match status" value="1"/>
</dbReference>
<evidence type="ECO:0000259" key="4">
    <source>
        <dbReference type="PROSITE" id="PS51202"/>
    </source>
</evidence>
<keyword evidence="5" id="KW-0813">Transport</keyword>
<dbReference type="InterPro" id="IPR036291">
    <property type="entry name" value="NAD(P)-bd_dom_sf"/>
</dbReference>
<proteinExistence type="predicted"/>
<dbReference type="PANTHER" id="PTHR43833:SF9">
    <property type="entry name" value="POTASSIUM CHANNEL PROTEIN YUGO-RELATED"/>
    <property type="match status" value="1"/>
</dbReference>
<evidence type="ECO:0000313" key="6">
    <source>
        <dbReference type="Proteomes" id="UP000605676"/>
    </source>
</evidence>
<dbReference type="InterPro" id="IPR006037">
    <property type="entry name" value="RCK_C"/>
</dbReference>
<dbReference type="Pfam" id="PF07885">
    <property type="entry name" value="Ion_trans_2"/>
    <property type="match status" value="1"/>
</dbReference>
<dbReference type="RefSeq" id="WP_200465609.1">
    <property type="nucleotide sequence ID" value="NZ_JAENRR010000032.1"/>
</dbReference>
<evidence type="ECO:0000313" key="5">
    <source>
        <dbReference type="EMBL" id="MBK3518381.1"/>
    </source>
</evidence>
<evidence type="ECO:0000259" key="3">
    <source>
        <dbReference type="PROSITE" id="PS51201"/>
    </source>
</evidence>
<evidence type="ECO:0000256" key="1">
    <source>
        <dbReference type="ARBA" id="ARBA00004651"/>
    </source>
</evidence>
<organism evidence="5 6">
    <name type="scientific">Carboxylicivirga marina</name>
    <dbReference type="NCBI Taxonomy" id="2800988"/>
    <lineage>
        <taxon>Bacteria</taxon>
        <taxon>Pseudomonadati</taxon>
        <taxon>Bacteroidota</taxon>
        <taxon>Bacteroidia</taxon>
        <taxon>Marinilabiliales</taxon>
        <taxon>Marinilabiliaceae</taxon>
        <taxon>Carboxylicivirga</taxon>
    </lineage>
</organism>
<dbReference type="GO" id="GO:0034220">
    <property type="term" value="P:monoatomic ion transmembrane transport"/>
    <property type="evidence" value="ECO:0007669"/>
    <property type="project" value="UniProtKB-KW"/>
</dbReference>
<dbReference type="PROSITE" id="PS51202">
    <property type="entry name" value="RCK_C"/>
    <property type="match status" value="1"/>
</dbReference>
<keyword evidence="5" id="KW-0407">Ion channel</keyword>
<dbReference type="SUPFAM" id="SSF81324">
    <property type="entry name" value="Voltage-gated potassium channels"/>
    <property type="match status" value="1"/>
</dbReference>
<gene>
    <name evidence="5" type="ORF">JIV24_13640</name>
</gene>
<keyword evidence="5" id="KW-0406">Ion transport</keyword>
<dbReference type="SUPFAM" id="SSF51735">
    <property type="entry name" value="NAD(P)-binding Rossmann-fold domains"/>
    <property type="match status" value="1"/>
</dbReference>
<keyword evidence="2" id="KW-0472">Membrane</keyword>
<dbReference type="EMBL" id="JAENRR010000032">
    <property type="protein sequence ID" value="MBK3518381.1"/>
    <property type="molecule type" value="Genomic_DNA"/>
</dbReference>
<dbReference type="Gene3D" id="3.30.70.1450">
    <property type="entry name" value="Regulator of K+ conductance, C-terminal domain"/>
    <property type="match status" value="1"/>
</dbReference>
<feature type="domain" description="RCK C-terminal" evidence="4">
    <location>
        <begin position="256"/>
        <end position="343"/>
    </location>
</feature>
<comment type="caution">
    <text evidence="5">The sequence shown here is derived from an EMBL/GenBank/DDBJ whole genome shotgun (WGS) entry which is preliminary data.</text>
</comment>
<keyword evidence="6" id="KW-1185">Reference proteome</keyword>
<feature type="domain" description="RCK N-terminal" evidence="3">
    <location>
        <begin position="116"/>
        <end position="234"/>
    </location>
</feature>
<protein>
    <submittedName>
        <fullName evidence="5">Potassium channel protein</fullName>
    </submittedName>
</protein>
<dbReference type="InterPro" id="IPR013099">
    <property type="entry name" value="K_chnl_dom"/>
</dbReference>
<dbReference type="SUPFAM" id="SSF116726">
    <property type="entry name" value="TrkA C-terminal domain-like"/>
    <property type="match status" value="1"/>
</dbReference>
<feature type="transmembrane region" description="Helical" evidence="2">
    <location>
        <begin position="15"/>
        <end position="37"/>
    </location>
</feature>